<dbReference type="GO" id="GO:0042393">
    <property type="term" value="F:histone binding"/>
    <property type="evidence" value="ECO:0000318"/>
    <property type="project" value="GO_Central"/>
</dbReference>
<evidence type="ECO:0000256" key="7">
    <source>
        <dbReference type="SAM" id="Coils"/>
    </source>
</evidence>
<dbReference type="InterPro" id="IPR016024">
    <property type="entry name" value="ARM-type_fold"/>
</dbReference>
<keyword evidence="3" id="KW-0498">Mitosis</keyword>
<feature type="domain" description="Condensin complex subunit 1 C-terminal" evidence="9">
    <location>
        <begin position="983"/>
        <end position="1154"/>
    </location>
</feature>
<dbReference type="FunCoup" id="A0A3Q7JDQ6">
    <property type="interactions" value="1404"/>
</dbReference>
<dbReference type="GO" id="GO:0000796">
    <property type="term" value="C:condensin complex"/>
    <property type="evidence" value="ECO:0000318"/>
    <property type="project" value="GO_Central"/>
</dbReference>
<feature type="compositionally biased region" description="Polar residues" evidence="8">
    <location>
        <begin position="1096"/>
        <end position="1105"/>
    </location>
</feature>
<dbReference type="Gene3D" id="1.25.10.10">
    <property type="entry name" value="Leucine-rich Repeat Variant"/>
    <property type="match status" value="2"/>
</dbReference>
<dbReference type="GO" id="GO:0007076">
    <property type="term" value="P:mitotic chromosome condensation"/>
    <property type="evidence" value="ECO:0000318"/>
    <property type="project" value="GO_Central"/>
</dbReference>
<dbReference type="PaxDb" id="4081-Solyc12g099510.1.1"/>
<dbReference type="GO" id="GO:0007062">
    <property type="term" value="P:sister chromatid cohesion"/>
    <property type="evidence" value="ECO:0007669"/>
    <property type="project" value="EnsemblPlants"/>
</dbReference>
<feature type="coiled-coil region" evidence="7">
    <location>
        <begin position="1251"/>
        <end position="1278"/>
    </location>
</feature>
<dbReference type="SUPFAM" id="SSF48371">
    <property type="entry name" value="ARM repeat"/>
    <property type="match status" value="1"/>
</dbReference>
<reference evidence="10" key="2">
    <citation type="submission" date="2019-01" db="UniProtKB">
        <authorList>
            <consortium name="EnsemblPlants"/>
        </authorList>
    </citation>
    <scope>IDENTIFICATION</scope>
    <source>
        <strain evidence="10">cv. Heinz 1706</strain>
    </source>
</reference>
<name>A0A3Q7JDQ6_SOLLC</name>
<dbReference type="EnsemblPlants" id="Solyc12g099515.1.1">
    <property type="protein sequence ID" value="Solyc12g099515.1.1"/>
    <property type="gene ID" value="Solyc12g099515.1"/>
</dbReference>
<keyword evidence="6" id="KW-0131">Cell cycle</keyword>
<feature type="domain" description="Condensin complex subunit 1 C-terminal" evidence="9">
    <location>
        <begin position="501"/>
        <end position="610"/>
    </location>
</feature>
<dbReference type="GO" id="GO:0000791">
    <property type="term" value="C:euchromatin"/>
    <property type="evidence" value="ECO:0007669"/>
    <property type="project" value="EnsemblPlants"/>
</dbReference>
<evidence type="ECO:0000259" key="9">
    <source>
        <dbReference type="Pfam" id="PF12717"/>
    </source>
</evidence>
<evidence type="ECO:0000256" key="4">
    <source>
        <dbReference type="ARBA" id="ARBA00023067"/>
    </source>
</evidence>
<keyword evidence="4" id="KW-0226">DNA condensation</keyword>
<dbReference type="Pfam" id="PF12717">
    <property type="entry name" value="Cnd1"/>
    <property type="match status" value="2"/>
</dbReference>
<dbReference type="GO" id="GO:0010032">
    <property type="term" value="P:meiotic chromosome condensation"/>
    <property type="evidence" value="ECO:0000318"/>
    <property type="project" value="GO_Central"/>
</dbReference>
<dbReference type="InParanoid" id="A0A3Q7JDQ6"/>
<reference evidence="10" key="1">
    <citation type="journal article" date="2012" name="Nature">
        <title>The tomato genome sequence provides insights into fleshy fruit evolution.</title>
        <authorList>
            <consortium name="Tomato Genome Consortium"/>
        </authorList>
    </citation>
    <scope>NUCLEOTIDE SEQUENCE [LARGE SCALE GENOMIC DNA]</scope>
    <source>
        <strain evidence="10">cv. Heinz 1706</strain>
    </source>
</reference>
<protein>
    <recommendedName>
        <fullName evidence="9">Condensin complex subunit 1 C-terminal domain-containing protein</fullName>
    </recommendedName>
</protein>
<feature type="compositionally biased region" description="Polar residues" evidence="8">
    <location>
        <begin position="191"/>
        <end position="203"/>
    </location>
</feature>
<dbReference type="InterPro" id="IPR011030">
    <property type="entry name" value="Lipovitellin_superhlx_dom"/>
</dbReference>
<feature type="region of interest" description="Disordered" evidence="8">
    <location>
        <begin position="1352"/>
        <end position="1376"/>
    </location>
</feature>
<dbReference type="InterPro" id="IPR032682">
    <property type="entry name" value="Cnd1_C"/>
</dbReference>
<evidence type="ECO:0000256" key="5">
    <source>
        <dbReference type="ARBA" id="ARBA00023242"/>
    </source>
</evidence>
<feature type="region of interest" description="Disordered" evidence="8">
    <location>
        <begin position="189"/>
        <end position="219"/>
    </location>
</feature>
<sequence length="1416" mass="155904">MSDGREDNDNFLCLTKVNYAKPQIAESTLCSTKVLSLIDFLYIRAKETYHQLMYPKKLELCRASTMASKFSRFSMEGAIERIVNDLKTQTSMSESTLKDIQTLLDHTLKAHDPIDIQDFYDGLSSRNLSPTSLVNSIASAMDSSPLSVSLLASKVYLSLLLTPNSPVFTLFTPMAFLSLLRSIRQGFKAPSTVSPDGSGSSNQGKRKRGRVRKGGRNVRDGENESEFDVRVLFIMLDRLEMVLSLVHLGRFPDCLKSLVQTIAEIAVKGVDLCGNSGIYGGFCELGNQILSEVLKSEHGDQGISAVEVLKSLTPLILLVKSPARTFSLEFVVNRMMILAKESNDIKKTVLNFPKYIVQKAPEKAEPRAAAVEAIVEIVKRMDFEDQNEFASYVVKISQGKAHLRLLAVDLIPALMMSLKDPFGWHSNVEVESSWGLSCLELLIQRCSDATAGIRARALTNLAQLVGFFSGNDKSKSVLKKFMGFGSVGNDVSDKPGSVMNSILKKRCMDEKAAVRKAALLVISKLASLSDSAPDEDFLKTLGMACSDPLVSIRKAAISALSEAFRIFTEGSVVKEWLHSIPRLITDNESSIQEECENLFLELVLDRISRSGSSNLLNHASEGSSNGKAAALEMKMESLYPQGVLGILREICDGEVTPWVKKICTNLGKKKKLKPKIVTTLQNIIKSSESLWLSDSMPIDKWTAPPGTWFLLSEVSAFLSRATDWEFLHHHWQLLDKYKATGDPDSSWDPGCPEEGLNTTSSTFSWAADRVHLLQTISNVSMDLPPEPAADLAHNLLQRLEEFNMHSTEVNAHVKALKTLCKRKALNPQEGESLVAKWVNQLISKASRLLDAYMSKNVEENGTIFVTPLGCTTGKGKRTVASHSKLLPETITAVHTIGSLVTNCPAADLSTIVPILHTIITSGTSNTRAKKPAVASISIKKTAPSLYIQAWLTMGKVCLTDGKLAKRYIPLFVQELEKADCASLRNNIVVVMADFCVRYTALVDCYLSKITKCLRDPCELVRRQTFILLSRLLQRDYVKWRGVLFLRFLLSLVDESETIRQLADFLFGNILKAKAPLLAYNSFVEAMFVLNDCDAHTGSSKPQNSRNETRIFSIRGNDEKSRSSRMHIYVTLLKQMAPEHLLATFAKICAEILAAASDGLLNIEDTTGQSVLQDAFQVLSSKEIRISTSRGSTTESADVEEEGADGGPSSAAKGRAITQAVKKSLIQNTIPIFIELKRLLESKNSPLTGSLMECLRNLLKDYKNEIDDMLIADKQLQKELIYDMQKYESMKAKSAAAEAVATMQRPDVYRSPSNPTTSSFMNKKPDEDNPRIASAMADAVAAVAARSVLREVNRGTSTPPLSAMKAPRLKSHSGGALSRGDKELLTSLIFCDSQNLLFLCSPSGRSVGSFDFTSGSR</sequence>
<feature type="region of interest" description="Disordered" evidence="8">
    <location>
        <begin position="1186"/>
        <end position="1212"/>
    </location>
</feature>
<evidence type="ECO:0000313" key="11">
    <source>
        <dbReference type="Proteomes" id="UP000004994"/>
    </source>
</evidence>
<dbReference type="GO" id="GO:0009556">
    <property type="term" value="P:microsporogenesis"/>
    <property type="evidence" value="ECO:0007669"/>
    <property type="project" value="EnsemblPlants"/>
</dbReference>
<dbReference type="STRING" id="4081.A0A3Q7JDQ6"/>
<dbReference type="GO" id="GO:0098653">
    <property type="term" value="P:centromere clustering"/>
    <property type="evidence" value="ECO:0007669"/>
    <property type="project" value="EnsemblPlants"/>
</dbReference>
<dbReference type="OMA" id="KYRQFAV"/>
<evidence type="ECO:0000256" key="1">
    <source>
        <dbReference type="ARBA" id="ARBA00004123"/>
    </source>
</evidence>
<comment type="subcellular location">
    <subcellularLocation>
        <location evidence="1">Nucleus</location>
    </subcellularLocation>
</comment>
<keyword evidence="11" id="KW-1185">Reference proteome</keyword>
<keyword evidence="2" id="KW-0132">Cell division</keyword>
<keyword evidence="7" id="KW-0175">Coiled coil</keyword>
<dbReference type="Proteomes" id="UP000004994">
    <property type="component" value="Chromosome 12"/>
</dbReference>
<dbReference type="GO" id="GO:0006325">
    <property type="term" value="P:chromatin organization"/>
    <property type="evidence" value="ECO:0007669"/>
    <property type="project" value="EnsemblPlants"/>
</dbReference>
<dbReference type="GO" id="GO:0000779">
    <property type="term" value="C:condensed chromosome, centromeric region"/>
    <property type="evidence" value="ECO:0000318"/>
    <property type="project" value="GO_Central"/>
</dbReference>
<dbReference type="GO" id="GO:0005654">
    <property type="term" value="C:nucleoplasm"/>
    <property type="evidence" value="ECO:0007669"/>
    <property type="project" value="EnsemblPlants"/>
</dbReference>
<feature type="compositionally biased region" description="Basic residues" evidence="8">
    <location>
        <begin position="204"/>
        <end position="216"/>
    </location>
</feature>
<dbReference type="InterPro" id="IPR011989">
    <property type="entry name" value="ARM-like"/>
</dbReference>
<dbReference type="PANTHER" id="PTHR14222">
    <property type="entry name" value="CONDENSIN"/>
    <property type="match status" value="1"/>
</dbReference>
<dbReference type="PANTHER" id="PTHR14222:SF1">
    <property type="entry name" value="CONDENSIN-2 COMPLEX SUBUNIT D3"/>
    <property type="match status" value="1"/>
</dbReference>
<dbReference type="SUPFAM" id="SSF48431">
    <property type="entry name" value="Lipovitellin-phosvitin complex, superhelical domain"/>
    <property type="match status" value="1"/>
</dbReference>
<proteinExistence type="predicted"/>
<feature type="region of interest" description="Disordered" evidence="8">
    <location>
        <begin position="1096"/>
        <end position="1117"/>
    </location>
</feature>
<evidence type="ECO:0000313" key="10">
    <source>
        <dbReference type="EnsemblPlants" id="Solyc12g099515.1.1"/>
    </source>
</evidence>
<dbReference type="Gramene" id="Solyc12g099515.1.1">
    <property type="protein sequence ID" value="Solyc12g099515.1.1"/>
    <property type="gene ID" value="Solyc12g099515.1"/>
</dbReference>
<evidence type="ECO:0000256" key="8">
    <source>
        <dbReference type="SAM" id="MobiDB-lite"/>
    </source>
</evidence>
<evidence type="ECO:0000256" key="6">
    <source>
        <dbReference type="ARBA" id="ARBA00023306"/>
    </source>
</evidence>
<evidence type="ECO:0000256" key="2">
    <source>
        <dbReference type="ARBA" id="ARBA00022618"/>
    </source>
</evidence>
<feature type="compositionally biased region" description="Polar residues" evidence="8">
    <location>
        <begin position="1186"/>
        <end position="1195"/>
    </location>
</feature>
<keyword evidence="5" id="KW-0539">Nucleus</keyword>
<dbReference type="GO" id="GO:0051301">
    <property type="term" value="P:cell division"/>
    <property type="evidence" value="ECO:0007669"/>
    <property type="project" value="UniProtKB-KW"/>
</dbReference>
<dbReference type="InterPro" id="IPR026971">
    <property type="entry name" value="CND1/NCAPD3"/>
</dbReference>
<organism evidence="10">
    <name type="scientific">Solanum lycopersicum</name>
    <name type="common">Tomato</name>
    <name type="synonym">Lycopersicon esculentum</name>
    <dbReference type="NCBI Taxonomy" id="4081"/>
    <lineage>
        <taxon>Eukaryota</taxon>
        <taxon>Viridiplantae</taxon>
        <taxon>Streptophyta</taxon>
        <taxon>Embryophyta</taxon>
        <taxon>Tracheophyta</taxon>
        <taxon>Spermatophyta</taxon>
        <taxon>Magnoliopsida</taxon>
        <taxon>eudicotyledons</taxon>
        <taxon>Gunneridae</taxon>
        <taxon>Pentapetalae</taxon>
        <taxon>asterids</taxon>
        <taxon>lamiids</taxon>
        <taxon>Solanales</taxon>
        <taxon>Solanaceae</taxon>
        <taxon>Solanoideae</taxon>
        <taxon>Solaneae</taxon>
        <taxon>Solanum</taxon>
        <taxon>Solanum subgen. Lycopersicon</taxon>
    </lineage>
</organism>
<accession>A0A3Q7JDQ6</accession>
<evidence type="ECO:0000256" key="3">
    <source>
        <dbReference type="ARBA" id="ARBA00022776"/>
    </source>
</evidence>